<dbReference type="EMBL" id="JPIT01000006">
    <property type="protein sequence ID" value="KIO47433.1"/>
    <property type="molecule type" value="Genomic_DNA"/>
</dbReference>
<dbReference type="InterPro" id="IPR050964">
    <property type="entry name" value="Striated_Muscle_Regulatory"/>
</dbReference>
<feature type="chain" id="PRO_5044296269" description="Fibronectin type-III domain-containing protein" evidence="5">
    <location>
        <begin position="22"/>
        <end position="158"/>
    </location>
</feature>
<feature type="signal peptide" evidence="5">
    <location>
        <begin position="1"/>
        <end position="21"/>
    </location>
</feature>
<dbReference type="GO" id="GO:0006508">
    <property type="term" value="P:proteolysis"/>
    <property type="evidence" value="ECO:0007669"/>
    <property type="project" value="UniProtKB-KW"/>
</dbReference>
<dbReference type="PROSITE" id="PS50853">
    <property type="entry name" value="FN3"/>
    <property type="match status" value="1"/>
</dbReference>
<evidence type="ECO:0000313" key="8">
    <source>
        <dbReference type="Proteomes" id="UP000031937"/>
    </source>
</evidence>
<dbReference type="InterPro" id="IPR013783">
    <property type="entry name" value="Ig-like_fold"/>
</dbReference>
<proteinExistence type="inferred from homology"/>
<name>A0AB34R807_9PORP</name>
<keyword evidence="4" id="KW-0788">Thiol protease</keyword>
<dbReference type="AlphaFoldDB" id="A0AB34R807"/>
<keyword evidence="4" id="KW-0378">Hydrolase</keyword>
<gene>
    <name evidence="7" type="ORF">IE90_00220</name>
</gene>
<evidence type="ECO:0000256" key="5">
    <source>
        <dbReference type="SAM" id="SignalP"/>
    </source>
</evidence>
<accession>A0AB34R807</accession>
<evidence type="ECO:0000256" key="3">
    <source>
        <dbReference type="ARBA" id="ARBA00022737"/>
    </source>
</evidence>
<dbReference type="Proteomes" id="UP000031937">
    <property type="component" value="Unassembled WGS sequence"/>
</dbReference>
<dbReference type="RefSeq" id="WP_041501913.1">
    <property type="nucleotide sequence ID" value="NZ_JPIT01000006.1"/>
</dbReference>
<dbReference type="InterPro" id="IPR003961">
    <property type="entry name" value="FN3_dom"/>
</dbReference>
<keyword evidence="2" id="KW-0645">Protease</keyword>
<dbReference type="PANTHER" id="PTHR13817:SF166">
    <property type="entry name" value="NEURONAL IGCAM-RELATED"/>
    <property type="match status" value="1"/>
</dbReference>
<feature type="domain" description="Fibronectin type-III" evidence="6">
    <location>
        <begin position="8"/>
        <end position="114"/>
    </location>
</feature>
<reference evidence="7 8" key="1">
    <citation type="submission" date="2014-07" db="EMBL/GenBank/DDBJ databases">
        <title>Porphyromonadaceae bacterium OUH 334697 = ATCC BAA-2682 = DSM 28341 draft genome.</title>
        <authorList>
            <person name="Sydenham T.V."/>
            <person name="Hasman H."/>
            <person name="Justesen U.S."/>
        </authorList>
    </citation>
    <scope>NUCLEOTIDE SEQUENCE [LARGE SCALE GENOMIC DNA]</scope>
    <source>
        <strain evidence="7 8">OUH 334697</strain>
    </source>
</reference>
<dbReference type="InterPro" id="IPR036116">
    <property type="entry name" value="FN3_sf"/>
</dbReference>
<comment type="similarity">
    <text evidence="1">Belongs to the peptidase C25 family.</text>
</comment>
<dbReference type="Pfam" id="PF00041">
    <property type="entry name" value="fn3"/>
    <property type="match status" value="1"/>
</dbReference>
<comment type="caution">
    <text evidence="7">The sequence shown here is derived from an EMBL/GenBank/DDBJ whole genome shotgun (WGS) entry which is preliminary data.</text>
</comment>
<dbReference type="PANTHER" id="PTHR13817">
    <property type="entry name" value="TITIN"/>
    <property type="match status" value="1"/>
</dbReference>
<organism evidence="7 8">
    <name type="scientific">Sanguibacteroides justesenii</name>
    <dbReference type="NCBI Taxonomy" id="1547597"/>
    <lineage>
        <taxon>Bacteria</taxon>
        <taxon>Pseudomonadati</taxon>
        <taxon>Bacteroidota</taxon>
        <taxon>Bacteroidia</taxon>
        <taxon>Bacteroidales</taxon>
        <taxon>Porphyromonadaceae</taxon>
        <taxon>Sanguibacteroides</taxon>
    </lineage>
</organism>
<dbReference type="GO" id="GO:0008234">
    <property type="term" value="F:cysteine-type peptidase activity"/>
    <property type="evidence" value="ECO:0007669"/>
    <property type="project" value="UniProtKB-KW"/>
</dbReference>
<keyword evidence="3" id="KW-0677">Repeat</keyword>
<sequence>MKTSKFFIVLILVLVSNIAFAAGKVTLTIEPPFHDGGSRLMIYYVEYREIHEKDWWKNGTVLVPMVGEKYVDMPYTAQGLIEGNTYVFRVRVENYYGIGRPGLDSEEVTVTNEDQSDIRVRSGEGLNKYGVRSSSVLSNVSSANQIRATGVLYKKEED</sequence>
<evidence type="ECO:0000256" key="1">
    <source>
        <dbReference type="ARBA" id="ARBA00006067"/>
    </source>
</evidence>
<evidence type="ECO:0000256" key="4">
    <source>
        <dbReference type="ARBA" id="ARBA00022807"/>
    </source>
</evidence>
<keyword evidence="5" id="KW-0732">Signal</keyword>
<dbReference type="CDD" id="cd00063">
    <property type="entry name" value="FN3"/>
    <property type="match status" value="1"/>
</dbReference>
<evidence type="ECO:0000259" key="6">
    <source>
        <dbReference type="PROSITE" id="PS50853"/>
    </source>
</evidence>
<dbReference type="Gene3D" id="2.60.40.10">
    <property type="entry name" value="Immunoglobulins"/>
    <property type="match status" value="1"/>
</dbReference>
<evidence type="ECO:0000256" key="2">
    <source>
        <dbReference type="ARBA" id="ARBA00022670"/>
    </source>
</evidence>
<dbReference type="SUPFAM" id="SSF49265">
    <property type="entry name" value="Fibronectin type III"/>
    <property type="match status" value="1"/>
</dbReference>
<protein>
    <recommendedName>
        <fullName evidence="6">Fibronectin type-III domain-containing protein</fullName>
    </recommendedName>
</protein>
<evidence type="ECO:0000313" key="7">
    <source>
        <dbReference type="EMBL" id="KIO47433.1"/>
    </source>
</evidence>